<protein>
    <submittedName>
        <fullName evidence="1">Uncharacterized protein</fullName>
    </submittedName>
</protein>
<accession>A0A1A9VRB2</accession>
<dbReference type="Proteomes" id="UP000078200">
    <property type="component" value="Unassembled WGS sequence"/>
</dbReference>
<sequence length="107" mass="12372">MSTVATLPSGCAAPSFLFSDDLEHKIASFHGYQVFNNKINLISIIINIDFVITKIFINKNLNLFIRVYQLFTKDFLSHILNGKVETVVEATMMIFLLYYDKLLRFKM</sequence>
<dbReference type="VEuPathDB" id="VectorBase:GAUT045052"/>
<keyword evidence="2" id="KW-1185">Reference proteome</keyword>
<dbReference type="AlphaFoldDB" id="A0A1A9VRB2"/>
<proteinExistence type="predicted"/>
<evidence type="ECO:0000313" key="1">
    <source>
        <dbReference type="EnsemblMetazoa" id="GAUT045052-PA"/>
    </source>
</evidence>
<evidence type="ECO:0000313" key="2">
    <source>
        <dbReference type="Proteomes" id="UP000078200"/>
    </source>
</evidence>
<dbReference type="EnsemblMetazoa" id="GAUT045052-RA">
    <property type="protein sequence ID" value="GAUT045052-PA"/>
    <property type="gene ID" value="GAUT045052"/>
</dbReference>
<name>A0A1A9VRB2_GLOAU</name>
<reference evidence="1" key="1">
    <citation type="submission" date="2020-05" db="UniProtKB">
        <authorList>
            <consortium name="EnsemblMetazoa"/>
        </authorList>
    </citation>
    <scope>IDENTIFICATION</scope>
    <source>
        <strain evidence="1">TTRI</strain>
    </source>
</reference>
<organism evidence="1 2">
    <name type="scientific">Glossina austeni</name>
    <name type="common">Savannah tsetse fly</name>
    <dbReference type="NCBI Taxonomy" id="7395"/>
    <lineage>
        <taxon>Eukaryota</taxon>
        <taxon>Metazoa</taxon>
        <taxon>Ecdysozoa</taxon>
        <taxon>Arthropoda</taxon>
        <taxon>Hexapoda</taxon>
        <taxon>Insecta</taxon>
        <taxon>Pterygota</taxon>
        <taxon>Neoptera</taxon>
        <taxon>Endopterygota</taxon>
        <taxon>Diptera</taxon>
        <taxon>Brachycera</taxon>
        <taxon>Muscomorpha</taxon>
        <taxon>Hippoboscoidea</taxon>
        <taxon>Glossinidae</taxon>
        <taxon>Glossina</taxon>
    </lineage>
</organism>